<reference evidence="4" key="1">
    <citation type="journal article" date="2019" name="Int. J. Syst. Evol. Microbiol.">
        <title>The Global Catalogue of Microorganisms (GCM) 10K type strain sequencing project: providing services to taxonomists for standard genome sequencing and annotation.</title>
        <authorList>
            <consortium name="The Broad Institute Genomics Platform"/>
            <consortium name="The Broad Institute Genome Sequencing Center for Infectious Disease"/>
            <person name="Wu L."/>
            <person name="Ma J."/>
        </authorList>
    </citation>
    <scope>NUCLEOTIDE SEQUENCE [LARGE SCALE GENOMIC DNA]</scope>
    <source>
        <strain evidence="4">KCTC 52438</strain>
    </source>
</reference>
<accession>A0ABV7HEI2</accession>
<dbReference type="PANTHER" id="PTHR33755">
    <property type="entry name" value="TOXIN PARE1-RELATED"/>
    <property type="match status" value="1"/>
</dbReference>
<dbReference type="InterPro" id="IPR051803">
    <property type="entry name" value="TA_system_RelE-like_toxin"/>
</dbReference>
<protein>
    <submittedName>
        <fullName evidence="3">Type II toxin-antitoxin system RelE/ParE family toxin</fullName>
    </submittedName>
</protein>
<evidence type="ECO:0000256" key="2">
    <source>
        <dbReference type="ARBA" id="ARBA00022649"/>
    </source>
</evidence>
<comment type="caution">
    <text evidence="3">The sequence shown here is derived from an EMBL/GenBank/DDBJ whole genome shotgun (WGS) entry which is preliminary data.</text>
</comment>
<evidence type="ECO:0000256" key="1">
    <source>
        <dbReference type="ARBA" id="ARBA00006226"/>
    </source>
</evidence>
<gene>
    <name evidence="3" type="ORF">ACFOEK_14760</name>
</gene>
<keyword evidence="2" id="KW-1277">Toxin-antitoxin system</keyword>
<dbReference type="PANTHER" id="PTHR33755:SF8">
    <property type="entry name" value="TOXIN PARE2"/>
    <property type="match status" value="1"/>
</dbReference>
<dbReference type="Gene3D" id="3.30.2310.20">
    <property type="entry name" value="RelE-like"/>
    <property type="match status" value="1"/>
</dbReference>
<proteinExistence type="inferred from homology"/>
<dbReference type="InterPro" id="IPR007712">
    <property type="entry name" value="RelE/ParE_toxin"/>
</dbReference>
<dbReference type="InterPro" id="IPR035093">
    <property type="entry name" value="RelE/ParE_toxin_dom_sf"/>
</dbReference>
<organism evidence="3 4">
    <name type="scientific">Litoribrevibacter euphylliae</name>
    <dbReference type="NCBI Taxonomy" id="1834034"/>
    <lineage>
        <taxon>Bacteria</taxon>
        <taxon>Pseudomonadati</taxon>
        <taxon>Pseudomonadota</taxon>
        <taxon>Gammaproteobacteria</taxon>
        <taxon>Oceanospirillales</taxon>
        <taxon>Oceanospirillaceae</taxon>
        <taxon>Litoribrevibacter</taxon>
    </lineage>
</organism>
<dbReference type="Pfam" id="PF05016">
    <property type="entry name" value="ParE_toxin"/>
    <property type="match status" value="1"/>
</dbReference>
<sequence>MSYQLTVRKEAEQDIAEYFDYYEEIRAGLGHDFILCIEEALSKIERTPLNYRVIHNNVRRIAIRRFPHRVFYILRESNVVVIAVFHAQKDPSSWNKRL</sequence>
<dbReference type="RefSeq" id="WP_386722221.1">
    <property type="nucleotide sequence ID" value="NZ_JBHRSZ010000006.1"/>
</dbReference>
<comment type="similarity">
    <text evidence="1">Belongs to the RelE toxin family.</text>
</comment>
<dbReference type="Proteomes" id="UP001595476">
    <property type="component" value="Unassembled WGS sequence"/>
</dbReference>
<evidence type="ECO:0000313" key="3">
    <source>
        <dbReference type="EMBL" id="MFC3152294.1"/>
    </source>
</evidence>
<evidence type="ECO:0000313" key="4">
    <source>
        <dbReference type="Proteomes" id="UP001595476"/>
    </source>
</evidence>
<dbReference type="EMBL" id="JBHRSZ010000006">
    <property type="protein sequence ID" value="MFC3152294.1"/>
    <property type="molecule type" value="Genomic_DNA"/>
</dbReference>
<keyword evidence="4" id="KW-1185">Reference proteome</keyword>
<name>A0ABV7HEI2_9GAMM</name>